<evidence type="ECO:0000256" key="3">
    <source>
        <dbReference type="ARBA" id="ARBA00022448"/>
    </source>
</evidence>
<evidence type="ECO:0000256" key="7">
    <source>
        <dbReference type="ARBA" id="ARBA00023237"/>
    </source>
</evidence>
<keyword evidence="6" id="KW-0472">Membrane</keyword>
<proteinExistence type="inferred from homology"/>
<protein>
    <submittedName>
        <fullName evidence="8">TolC family protein</fullName>
    </submittedName>
</protein>
<evidence type="ECO:0000256" key="1">
    <source>
        <dbReference type="ARBA" id="ARBA00004442"/>
    </source>
</evidence>
<comment type="similarity">
    <text evidence="2">Belongs to the outer membrane factor (OMF) (TC 1.B.17) family.</text>
</comment>
<keyword evidence="4" id="KW-1134">Transmembrane beta strand</keyword>
<dbReference type="Gene3D" id="3.40.50.2300">
    <property type="match status" value="2"/>
</dbReference>
<keyword evidence="7" id="KW-0998">Cell outer membrane</keyword>
<dbReference type="RefSeq" id="WP_249656079.1">
    <property type="nucleotide sequence ID" value="NZ_JAMFMA010000001.1"/>
</dbReference>
<comment type="caution">
    <text evidence="8">The sequence shown here is derived from an EMBL/GenBank/DDBJ whole genome shotgun (WGS) entry which is preliminary data.</text>
</comment>
<dbReference type="PANTHER" id="PTHR30026:SF20">
    <property type="entry name" value="OUTER MEMBRANE PROTEIN TOLC"/>
    <property type="match status" value="1"/>
</dbReference>
<reference evidence="8 9" key="1">
    <citation type="submission" date="2022-05" db="EMBL/GenBank/DDBJ databases">
        <authorList>
            <person name="Park J.-S."/>
        </authorList>
    </citation>
    <scope>NUCLEOTIDE SEQUENCE [LARGE SCALE GENOMIC DNA]</scope>
    <source>
        <strain evidence="8 9">2012CJ35-5</strain>
    </source>
</reference>
<dbReference type="SUPFAM" id="SSF56954">
    <property type="entry name" value="Outer membrane efflux proteins (OEP)"/>
    <property type="match status" value="1"/>
</dbReference>
<gene>
    <name evidence="8" type="ORF">M3P19_02710</name>
</gene>
<evidence type="ECO:0000256" key="6">
    <source>
        <dbReference type="ARBA" id="ARBA00023136"/>
    </source>
</evidence>
<dbReference type="InterPro" id="IPR051906">
    <property type="entry name" value="TolC-like"/>
</dbReference>
<evidence type="ECO:0000256" key="2">
    <source>
        <dbReference type="ARBA" id="ARBA00007613"/>
    </source>
</evidence>
<evidence type="ECO:0000256" key="5">
    <source>
        <dbReference type="ARBA" id="ARBA00022692"/>
    </source>
</evidence>
<dbReference type="Pfam" id="PF02321">
    <property type="entry name" value="OEP"/>
    <property type="match status" value="2"/>
</dbReference>
<dbReference type="EMBL" id="JAMFMA010000001">
    <property type="protein sequence ID" value="MCL6272899.1"/>
    <property type="molecule type" value="Genomic_DNA"/>
</dbReference>
<dbReference type="InterPro" id="IPR003423">
    <property type="entry name" value="OMP_efflux"/>
</dbReference>
<evidence type="ECO:0000313" key="8">
    <source>
        <dbReference type="EMBL" id="MCL6272899.1"/>
    </source>
</evidence>
<keyword evidence="3" id="KW-0813">Transport</keyword>
<name>A0ABT0PNE0_9FLAO</name>
<evidence type="ECO:0000313" key="9">
    <source>
        <dbReference type="Proteomes" id="UP001203607"/>
    </source>
</evidence>
<organism evidence="8 9">
    <name type="scientific">Flagellimonas spongiicola</name>
    <dbReference type="NCBI Taxonomy" id="2942208"/>
    <lineage>
        <taxon>Bacteria</taxon>
        <taxon>Pseudomonadati</taxon>
        <taxon>Bacteroidota</taxon>
        <taxon>Flavobacteriia</taxon>
        <taxon>Flavobacteriales</taxon>
        <taxon>Flavobacteriaceae</taxon>
        <taxon>Flagellimonas</taxon>
    </lineage>
</organism>
<comment type="subcellular location">
    <subcellularLocation>
        <location evidence="1">Cell outer membrane</location>
    </subcellularLocation>
</comment>
<evidence type="ECO:0000256" key="4">
    <source>
        <dbReference type="ARBA" id="ARBA00022452"/>
    </source>
</evidence>
<keyword evidence="9" id="KW-1185">Reference proteome</keyword>
<keyword evidence="5" id="KW-0812">Transmembrane</keyword>
<dbReference type="Gene3D" id="1.20.1600.10">
    <property type="entry name" value="Outer membrane efflux proteins (OEP)"/>
    <property type="match status" value="1"/>
</dbReference>
<accession>A0ABT0PNE0</accession>
<dbReference type="PANTHER" id="PTHR30026">
    <property type="entry name" value="OUTER MEMBRANE PROTEIN TOLC"/>
    <property type="match status" value="1"/>
</dbReference>
<dbReference type="Proteomes" id="UP001203607">
    <property type="component" value="Unassembled WGS sequence"/>
</dbReference>
<sequence>MKTNWVLSFFLLASIGITFSQQKKVYDIGILADYRTSEVQPLLQQLQHEIESVVGEDAVISFSESNILINNYDLETAMSNYQTLMENETDIVLAFGPVNAHIINRLKTHDKPTIMFGAVNQDIHILDLTKPTSGQENFYYLVESESYSTDLKKFKELTDFSNLGVLVEAPLMGILPLKETFDRLTNELDVDYKLIPFSTYDDIPAQLEGIDAVYIADGFYLTSDQNAALAQVLIEKKLPSFTVNGPDDVKGGYLATNQAKDNIDQFFRRIALSIESYINGTSLGDLPVYIEYTPRLTINFNTAKAIGIPIKYSLIAETDFVGDFNKTASQKKYGLLEAIDQAIGANLSLLANQKDVELSGQDIKSAQSNYLPSLTANANGTYVDPDLAAITNGQNPEFSTAGNLTLTQTLFSEGANANISIQKSLQKAQQENFNAAQLDLVFDVANAYFNTLILKANAQIQSRNLELTKRNLEIAEQNYDAGQSGKSDMLRFQSQMAQNTQSMVEAINSLQQGFLSLNQVLNNPMSLDIDVEDAILGEGVFESYNYDELFGLLDNPSLREPFVDFLVEEAYNNAPELKFLDYNLDATERNLKLNSLGRLLPTLALQGQYNSTFNRSGAGSTPPPGFGLVDNSYNATLNISLPIFNQNLTNVNRQTAIIQKEQLQINKDNTKLGISAGVRNGVFNLVNQISNIQLSEVSENAAKEALELTQNSYSNGAVNIVQLLDAQNNYLNAQLARVNASYNYLINAIQLERIMGYYFLLNTDAENDAFRQRFFDFLNTRN</sequence>